<dbReference type="HOGENOM" id="CLU_2122121_0_0_1"/>
<dbReference type="AlphaFoldDB" id="N1Q848"/>
<feature type="non-terminal residue" evidence="1">
    <location>
        <position position="1"/>
    </location>
</feature>
<dbReference type="KEGG" id="pfj:MYCFIDRAFT_76384"/>
<name>N1Q848_PSEFD</name>
<protein>
    <submittedName>
        <fullName evidence="1">Uncharacterized protein</fullName>
    </submittedName>
</protein>
<dbReference type="Proteomes" id="UP000016932">
    <property type="component" value="Unassembled WGS sequence"/>
</dbReference>
<dbReference type="GeneID" id="19341197"/>
<dbReference type="EMBL" id="KB446555">
    <property type="protein sequence ID" value="EME89010.1"/>
    <property type="molecule type" value="Genomic_DNA"/>
</dbReference>
<sequence length="114" mass="12947">LPLCDKRIPVGSEHIAESWAYLAHFSNPACQYKSPFVFRVKWADLFVKEPGYVLEPTNSGNHYFIIKDYVDQCRGTVRRTNKGEPPAIDIVAISKIEGMPDSGLRILLKSQRHC</sequence>
<organism evidence="1 2">
    <name type="scientific">Pseudocercospora fijiensis (strain CIRAD86)</name>
    <name type="common">Black leaf streak disease fungus</name>
    <name type="synonym">Mycosphaerella fijiensis</name>
    <dbReference type="NCBI Taxonomy" id="383855"/>
    <lineage>
        <taxon>Eukaryota</taxon>
        <taxon>Fungi</taxon>
        <taxon>Dikarya</taxon>
        <taxon>Ascomycota</taxon>
        <taxon>Pezizomycotina</taxon>
        <taxon>Dothideomycetes</taxon>
        <taxon>Dothideomycetidae</taxon>
        <taxon>Mycosphaerellales</taxon>
        <taxon>Mycosphaerellaceae</taxon>
        <taxon>Pseudocercospora</taxon>
    </lineage>
</organism>
<keyword evidence="2" id="KW-1185">Reference proteome</keyword>
<gene>
    <name evidence="1" type="ORF">MYCFIDRAFT_76384</name>
</gene>
<accession>N1Q848</accession>
<proteinExistence type="predicted"/>
<dbReference type="RefSeq" id="XP_007920453.1">
    <property type="nucleotide sequence ID" value="XM_007922262.1"/>
</dbReference>
<evidence type="ECO:0000313" key="1">
    <source>
        <dbReference type="EMBL" id="EME89010.1"/>
    </source>
</evidence>
<evidence type="ECO:0000313" key="2">
    <source>
        <dbReference type="Proteomes" id="UP000016932"/>
    </source>
</evidence>
<reference evidence="1 2" key="1">
    <citation type="journal article" date="2012" name="PLoS Pathog.">
        <title>Diverse lifestyles and strategies of plant pathogenesis encoded in the genomes of eighteen Dothideomycetes fungi.</title>
        <authorList>
            <person name="Ohm R.A."/>
            <person name="Feau N."/>
            <person name="Henrissat B."/>
            <person name="Schoch C.L."/>
            <person name="Horwitz B.A."/>
            <person name="Barry K.W."/>
            <person name="Condon B.J."/>
            <person name="Copeland A.C."/>
            <person name="Dhillon B."/>
            <person name="Glaser F."/>
            <person name="Hesse C.N."/>
            <person name="Kosti I."/>
            <person name="LaButti K."/>
            <person name="Lindquist E.A."/>
            <person name="Lucas S."/>
            <person name="Salamov A.A."/>
            <person name="Bradshaw R.E."/>
            <person name="Ciuffetti L."/>
            <person name="Hamelin R.C."/>
            <person name="Kema G.H.J."/>
            <person name="Lawrence C."/>
            <person name="Scott J.A."/>
            <person name="Spatafora J.W."/>
            <person name="Turgeon B.G."/>
            <person name="de Wit P.J.G.M."/>
            <person name="Zhong S."/>
            <person name="Goodwin S.B."/>
            <person name="Grigoriev I.V."/>
        </authorList>
    </citation>
    <scope>NUCLEOTIDE SEQUENCE [LARGE SCALE GENOMIC DNA]</scope>
    <source>
        <strain evidence="1 2">CIRAD86</strain>
    </source>
</reference>
<dbReference type="VEuPathDB" id="FungiDB:MYCFIDRAFT_76384"/>